<proteinExistence type="predicted"/>
<dbReference type="AlphaFoldDB" id="A0A226EBF5"/>
<keyword evidence="2" id="KW-1185">Reference proteome</keyword>
<dbReference type="Proteomes" id="UP000198287">
    <property type="component" value="Unassembled WGS sequence"/>
</dbReference>
<organism evidence="1 2">
    <name type="scientific">Folsomia candida</name>
    <name type="common">Springtail</name>
    <dbReference type="NCBI Taxonomy" id="158441"/>
    <lineage>
        <taxon>Eukaryota</taxon>
        <taxon>Metazoa</taxon>
        <taxon>Ecdysozoa</taxon>
        <taxon>Arthropoda</taxon>
        <taxon>Hexapoda</taxon>
        <taxon>Collembola</taxon>
        <taxon>Entomobryomorpha</taxon>
        <taxon>Isotomoidea</taxon>
        <taxon>Isotomidae</taxon>
        <taxon>Proisotominae</taxon>
        <taxon>Folsomia</taxon>
    </lineage>
</organism>
<name>A0A226EBF5_FOLCA</name>
<sequence>MRNENCLNIPQSTHSWYSWDWDKSHLLELAYADANKGTIAAVDQTIHTIDGIFTRSPKAFTDLKSQAEEFGKDGSKLLVPLQKSETRYLRHQHDVLSHFLNNYPSIYDFLEKDDNLNRMNNVPFILRTAYTADVLNVLQTVSPKSQTVGLLSWRLYDYIDDGLITLNAKNNSISNNNFENLHHGLKNFKSVLDELAWLENILKYNLEGSVPQEFLEYFRRSKGPGFIPSNITEENIAEQYRVFSSVVADLVQHDAQFHTTALDEAPWEVEQRVFNKICGSATRMNIADATDLLLSSMMRAHCEAICESMGRVAKNIKEQRNLTHRNLMEELFISYNGPHPSDCDELLEQALNMHFSQQEDKSWRFYRKGKAGSGLKFFNTSQVVDRKKEEAKIHARLPYKKST</sequence>
<dbReference type="EMBL" id="LNIX01000005">
    <property type="protein sequence ID" value="OXA54528.1"/>
    <property type="molecule type" value="Genomic_DNA"/>
</dbReference>
<gene>
    <name evidence="1" type="ORF">Fcan01_11245</name>
</gene>
<accession>A0A226EBF5</accession>
<evidence type="ECO:0000313" key="2">
    <source>
        <dbReference type="Proteomes" id="UP000198287"/>
    </source>
</evidence>
<comment type="caution">
    <text evidence="1">The sequence shown here is derived from an EMBL/GenBank/DDBJ whole genome shotgun (WGS) entry which is preliminary data.</text>
</comment>
<protein>
    <submittedName>
        <fullName evidence="1">Uncharacterized protein</fullName>
    </submittedName>
</protein>
<reference evidence="1 2" key="1">
    <citation type="submission" date="2015-12" db="EMBL/GenBank/DDBJ databases">
        <title>The genome of Folsomia candida.</title>
        <authorList>
            <person name="Faddeeva A."/>
            <person name="Derks M.F."/>
            <person name="Anvar Y."/>
            <person name="Smit S."/>
            <person name="Van Straalen N."/>
            <person name="Roelofs D."/>
        </authorList>
    </citation>
    <scope>NUCLEOTIDE SEQUENCE [LARGE SCALE GENOMIC DNA]</scope>
    <source>
        <strain evidence="1 2">VU population</strain>
        <tissue evidence="1">Whole body</tissue>
    </source>
</reference>
<evidence type="ECO:0000313" key="1">
    <source>
        <dbReference type="EMBL" id="OXA54528.1"/>
    </source>
</evidence>